<dbReference type="Gramene" id="OE9A029685T1">
    <property type="protein sequence ID" value="OE9A029685C1"/>
    <property type="gene ID" value="OE9A029685"/>
</dbReference>
<gene>
    <name evidence="2" type="ORF">OLEA9_A029685</name>
</gene>
<evidence type="ECO:0000313" key="2">
    <source>
        <dbReference type="EMBL" id="CAA2934274.1"/>
    </source>
</evidence>
<proteinExistence type="predicted"/>
<evidence type="ECO:0000313" key="3">
    <source>
        <dbReference type="Proteomes" id="UP000594638"/>
    </source>
</evidence>
<accession>A0A8S0P9E9</accession>
<dbReference type="Proteomes" id="UP000594638">
    <property type="component" value="Unassembled WGS sequence"/>
</dbReference>
<sequence length="75" mass="8495">MQPRSVNMKLDILVIAIKVLLGEKPLVSKVVVEPLLLFRDLAFSCSDHNGVYGMNDGQIHMRKHSNTRKDRCQCS</sequence>
<dbReference type="AlphaFoldDB" id="A0A8S0P9E9"/>
<organism evidence="2 3">
    <name type="scientific">Olea europaea subsp. europaea</name>
    <dbReference type="NCBI Taxonomy" id="158383"/>
    <lineage>
        <taxon>Eukaryota</taxon>
        <taxon>Viridiplantae</taxon>
        <taxon>Streptophyta</taxon>
        <taxon>Embryophyta</taxon>
        <taxon>Tracheophyta</taxon>
        <taxon>Spermatophyta</taxon>
        <taxon>Magnoliopsida</taxon>
        <taxon>eudicotyledons</taxon>
        <taxon>Gunneridae</taxon>
        <taxon>Pentapetalae</taxon>
        <taxon>asterids</taxon>
        <taxon>lamiids</taxon>
        <taxon>Lamiales</taxon>
        <taxon>Oleaceae</taxon>
        <taxon>Oleeae</taxon>
        <taxon>Olea</taxon>
    </lineage>
</organism>
<protein>
    <submittedName>
        <fullName evidence="2">Uncharacterized protein</fullName>
    </submittedName>
</protein>
<reference evidence="2 3" key="1">
    <citation type="submission" date="2019-12" db="EMBL/GenBank/DDBJ databases">
        <authorList>
            <person name="Alioto T."/>
            <person name="Alioto T."/>
            <person name="Gomez Garrido J."/>
        </authorList>
    </citation>
    <scope>NUCLEOTIDE SEQUENCE [LARGE SCALE GENOMIC DNA]</scope>
</reference>
<feature type="chain" id="PRO_5035894580" evidence="1">
    <location>
        <begin position="23"/>
        <end position="75"/>
    </location>
</feature>
<comment type="caution">
    <text evidence="2">The sequence shown here is derived from an EMBL/GenBank/DDBJ whole genome shotgun (WGS) entry which is preliminary data.</text>
</comment>
<feature type="signal peptide" evidence="1">
    <location>
        <begin position="1"/>
        <end position="22"/>
    </location>
</feature>
<dbReference type="EMBL" id="CACTIH010000012">
    <property type="protein sequence ID" value="CAA2934274.1"/>
    <property type="molecule type" value="Genomic_DNA"/>
</dbReference>
<keyword evidence="1" id="KW-0732">Signal</keyword>
<keyword evidence="3" id="KW-1185">Reference proteome</keyword>
<evidence type="ECO:0000256" key="1">
    <source>
        <dbReference type="SAM" id="SignalP"/>
    </source>
</evidence>
<name>A0A8S0P9E9_OLEEU</name>